<comment type="caution">
    <text evidence="1">The sequence shown here is derived from an EMBL/GenBank/DDBJ whole genome shotgun (WGS) entry which is preliminary data.</text>
</comment>
<dbReference type="EMBL" id="JAMZIH010003810">
    <property type="protein sequence ID" value="KAJ1676600.1"/>
    <property type="molecule type" value="Genomic_DNA"/>
</dbReference>
<reference evidence="1" key="1">
    <citation type="submission" date="2022-06" db="EMBL/GenBank/DDBJ databases">
        <title>Phylogenomic reconstructions and comparative analyses of Kickxellomycotina fungi.</title>
        <authorList>
            <person name="Reynolds N.K."/>
            <person name="Stajich J.E."/>
            <person name="Barry K."/>
            <person name="Grigoriev I.V."/>
            <person name="Crous P."/>
            <person name="Smith M.E."/>
        </authorList>
    </citation>
    <scope>NUCLEOTIDE SEQUENCE</scope>
    <source>
        <strain evidence="1">RSA 2271</strain>
    </source>
</reference>
<gene>
    <name evidence="1" type="ORF">EV182_007855</name>
</gene>
<accession>A0ACC1HMI8</accession>
<evidence type="ECO:0000313" key="2">
    <source>
        <dbReference type="Proteomes" id="UP001145114"/>
    </source>
</evidence>
<name>A0ACC1HMI8_9FUNG</name>
<organism evidence="1 2">
    <name type="scientific">Spiromyces aspiralis</name>
    <dbReference type="NCBI Taxonomy" id="68401"/>
    <lineage>
        <taxon>Eukaryota</taxon>
        <taxon>Fungi</taxon>
        <taxon>Fungi incertae sedis</taxon>
        <taxon>Zoopagomycota</taxon>
        <taxon>Kickxellomycotina</taxon>
        <taxon>Kickxellomycetes</taxon>
        <taxon>Kickxellales</taxon>
        <taxon>Kickxellaceae</taxon>
        <taxon>Spiromyces</taxon>
    </lineage>
</organism>
<keyword evidence="2" id="KW-1185">Reference proteome</keyword>
<dbReference type="Proteomes" id="UP001145114">
    <property type="component" value="Unassembled WGS sequence"/>
</dbReference>
<sequence length="247" mass="27784">MCRGRLWAFTYLICFAVAVFNALVSTALPQLLQKNVSVIRAQSMKIESNSTYLDYQLRNGPKTTQEDSYDEAVFLGKVVYDGKYLWEVVHQDAYTASNRSYTYISTWGHASPENSTDRRFAMSSPANGTVRSMQGLDGYLTAITCQVVPCGDCGTSTNDSSWRYGDVHKFGLLPPEFVGEDRDICQYRVFWGYGNGSGITVSMVNKTDVVREAIFIPVTDVNTQYEYEALQPGMIKVNCKYSFRTNN</sequence>
<protein>
    <submittedName>
        <fullName evidence="1">Uncharacterized protein</fullName>
    </submittedName>
</protein>
<feature type="non-terminal residue" evidence="1">
    <location>
        <position position="247"/>
    </location>
</feature>
<proteinExistence type="predicted"/>
<evidence type="ECO:0000313" key="1">
    <source>
        <dbReference type="EMBL" id="KAJ1676600.1"/>
    </source>
</evidence>